<accession>A0A182NWT2</accession>
<dbReference type="AlphaFoldDB" id="A0A182NWT2"/>
<name>A0A182NWT2_9DIPT</name>
<evidence type="ECO:0000313" key="2">
    <source>
        <dbReference type="EnsemblMetazoa" id="ADIR014342-PA"/>
    </source>
</evidence>
<dbReference type="VEuPathDB" id="VectorBase:ADIR014342"/>
<proteinExistence type="predicted"/>
<dbReference type="EnsemblMetazoa" id="ADIR014342-RA">
    <property type="protein sequence ID" value="ADIR014342-PA"/>
    <property type="gene ID" value="ADIR014342"/>
</dbReference>
<protein>
    <submittedName>
        <fullName evidence="2">Uncharacterized protein</fullName>
    </submittedName>
</protein>
<feature type="region of interest" description="Disordered" evidence="1">
    <location>
        <begin position="1"/>
        <end position="20"/>
    </location>
</feature>
<reference evidence="2" key="2">
    <citation type="submission" date="2020-05" db="UniProtKB">
        <authorList>
            <consortium name="EnsemblMetazoa"/>
        </authorList>
    </citation>
    <scope>IDENTIFICATION</scope>
    <source>
        <strain evidence="2">WRAIR2</strain>
    </source>
</reference>
<evidence type="ECO:0000256" key="1">
    <source>
        <dbReference type="SAM" id="MobiDB-lite"/>
    </source>
</evidence>
<feature type="compositionally biased region" description="Basic and acidic residues" evidence="1">
    <location>
        <begin position="1"/>
        <end position="11"/>
    </location>
</feature>
<keyword evidence="3" id="KW-1185">Reference proteome</keyword>
<sequence>MCERRAEREMKNAVLLSGPK</sequence>
<reference evidence="3" key="1">
    <citation type="submission" date="2013-03" db="EMBL/GenBank/DDBJ databases">
        <title>The Genome Sequence of Anopheles dirus WRAIR2.</title>
        <authorList>
            <consortium name="The Broad Institute Genomics Platform"/>
            <person name="Neafsey D.E."/>
            <person name="Walton C."/>
            <person name="Walker B."/>
            <person name="Young S.K."/>
            <person name="Zeng Q."/>
            <person name="Gargeya S."/>
            <person name="Fitzgerald M."/>
            <person name="Haas B."/>
            <person name="Abouelleil A."/>
            <person name="Allen A.W."/>
            <person name="Alvarado L."/>
            <person name="Arachchi H.M."/>
            <person name="Berlin A.M."/>
            <person name="Chapman S.B."/>
            <person name="Gainer-Dewar J."/>
            <person name="Goldberg J."/>
            <person name="Griggs A."/>
            <person name="Gujja S."/>
            <person name="Hansen M."/>
            <person name="Howarth C."/>
            <person name="Imamovic A."/>
            <person name="Ireland A."/>
            <person name="Larimer J."/>
            <person name="McCowan C."/>
            <person name="Murphy C."/>
            <person name="Pearson M."/>
            <person name="Poon T.W."/>
            <person name="Priest M."/>
            <person name="Roberts A."/>
            <person name="Saif S."/>
            <person name="Shea T."/>
            <person name="Sisk P."/>
            <person name="Sykes S."/>
            <person name="Wortman J."/>
            <person name="Nusbaum C."/>
            <person name="Birren B."/>
        </authorList>
    </citation>
    <scope>NUCLEOTIDE SEQUENCE [LARGE SCALE GENOMIC DNA]</scope>
    <source>
        <strain evidence="3">WRAIR2</strain>
    </source>
</reference>
<dbReference type="Proteomes" id="UP000075884">
    <property type="component" value="Unassembled WGS sequence"/>
</dbReference>
<organism evidence="2 3">
    <name type="scientific">Anopheles dirus</name>
    <dbReference type="NCBI Taxonomy" id="7168"/>
    <lineage>
        <taxon>Eukaryota</taxon>
        <taxon>Metazoa</taxon>
        <taxon>Ecdysozoa</taxon>
        <taxon>Arthropoda</taxon>
        <taxon>Hexapoda</taxon>
        <taxon>Insecta</taxon>
        <taxon>Pterygota</taxon>
        <taxon>Neoptera</taxon>
        <taxon>Endopterygota</taxon>
        <taxon>Diptera</taxon>
        <taxon>Nematocera</taxon>
        <taxon>Culicoidea</taxon>
        <taxon>Culicidae</taxon>
        <taxon>Anophelinae</taxon>
        <taxon>Anopheles</taxon>
    </lineage>
</organism>
<evidence type="ECO:0000313" key="3">
    <source>
        <dbReference type="Proteomes" id="UP000075884"/>
    </source>
</evidence>